<dbReference type="PaxDb" id="4097-A0A1S4A9D7"/>
<dbReference type="InterPro" id="IPR052160">
    <property type="entry name" value="Gypsy_RT_Integrase-like"/>
</dbReference>
<dbReference type="OMA" id="ACCELTS"/>
<dbReference type="InterPro" id="IPR036397">
    <property type="entry name" value="RNaseH_sf"/>
</dbReference>
<dbReference type="AlphaFoldDB" id="A0A1S4A9D7"/>
<gene>
    <name evidence="3" type="primary">LOC107795185</name>
</gene>
<evidence type="ECO:0000313" key="2">
    <source>
        <dbReference type="Proteomes" id="UP000790787"/>
    </source>
</evidence>
<evidence type="ECO:0000259" key="1">
    <source>
        <dbReference type="PROSITE" id="PS50994"/>
    </source>
</evidence>
<dbReference type="GO" id="GO:0003676">
    <property type="term" value="F:nucleic acid binding"/>
    <property type="evidence" value="ECO:0007669"/>
    <property type="project" value="InterPro"/>
</dbReference>
<dbReference type="SMR" id="A0A1S4A9D7"/>
<reference evidence="2" key="1">
    <citation type="journal article" date="2014" name="Nat. Commun.">
        <title>The tobacco genome sequence and its comparison with those of tomato and potato.</title>
        <authorList>
            <person name="Sierro N."/>
            <person name="Battey J.N."/>
            <person name="Ouadi S."/>
            <person name="Bakaher N."/>
            <person name="Bovet L."/>
            <person name="Willig A."/>
            <person name="Goepfert S."/>
            <person name="Peitsch M.C."/>
            <person name="Ivanov N.V."/>
        </authorList>
    </citation>
    <scope>NUCLEOTIDE SEQUENCE [LARGE SCALE GENOMIC DNA]</scope>
</reference>
<feature type="domain" description="Integrase catalytic" evidence="1">
    <location>
        <begin position="1"/>
        <end position="118"/>
    </location>
</feature>
<dbReference type="GO" id="GO:0015074">
    <property type="term" value="P:DNA integration"/>
    <property type="evidence" value="ECO:0007669"/>
    <property type="project" value="InterPro"/>
</dbReference>
<proteinExistence type="predicted"/>
<dbReference type="InterPro" id="IPR001584">
    <property type="entry name" value="Integrase_cat-core"/>
</dbReference>
<evidence type="ECO:0000313" key="3">
    <source>
        <dbReference type="RefSeq" id="XP_016473255.1"/>
    </source>
</evidence>
<dbReference type="OrthoDB" id="1903608at2759"/>
<dbReference type="SUPFAM" id="SSF53098">
    <property type="entry name" value="Ribonuclease H-like"/>
    <property type="match status" value="1"/>
</dbReference>
<dbReference type="Proteomes" id="UP000790787">
    <property type="component" value="Chromosome 12"/>
</dbReference>
<dbReference type="PANTHER" id="PTHR47266">
    <property type="entry name" value="ENDONUCLEASE-RELATED"/>
    <property type="match status" value="1"/>
</dbReference>
<dbReference type="Gene3D" id="3.30.420.10">
    <property type="entry name" value="Ribonuclease H-like superfamily/Ribonuclease H"/>
    <property type="match status" value="1"/>
</dbReference>
<protein>
    <submittedName>
        <fullName evidence="3">KRAB-A domain-containing protein 2-like</fullName>
    </submittedName>
    <submittedName>
        <fullName evidence="3">Uncharacterized protein LOC107795185</fullName>
    </submittedName>
</protein>
<name>A0A1S4A9D7_TOBAC</name>
<organism evidence="2 3">
    <name type="scientific">Nicotiana tabacum</name>
    <name type="common">Common tobacco</name>
    <dbReference type="NCBI Taxonomy" id="4097"/>
    <lineage>
        <taxon>Eukaryota</taxon>
        <taxon>Viridiplantae</taxon>
        <taxon>Streptophyta</taxon>
        <taxon>Embryophyta</taxon>
        <taxon>Tracheophyta</taxon>
        <taxon>Spermatophyta</taxon>
        <taxon>Magnoliopsida</taxon>
        <taxon>eudicotyledons</taxon>
        <taxon>Gunneridae</taxon>
        <taxon>Pentapetalae</taxon>
        <taxon>asterids</taxon>
        <taxon>lamiids</taxon>
        <taxon>Solanales</taxon>
        <taxon>Solanaceae</taxon>
        <taxon>Nicotianoideae</taxon>
        <taxon>Nicotianeae</taxon>
        <taxon>Nicotiana</taxon>
    </lineage>
</organism>
<keyword evidence="2" id="KW-1185">Reference proteome</keyword>
<dbReference type="RefSeq" id="XP_016473255.1">
    <property type="nucleotide sequence ID" value="XM_016617769.1"/>
</dbReference>
<sequence length="146" mass="16964">MRRNIFTRFGTPRGITSDSGTHFCNRSLSKLLEKYGVDHKVATPYHPQTSGQVEVSNREIKNVLTKIVNAIRTDWSRKLDDALWAYRTAFKTQIGMSLYKLVFDKAYHLPVELEHRALWALRILNLHIEAVGKSRVTKLHEPDEFR</sequence>
<reference evidence="3" key="2">
    <citation type="submission" date="2025-08" db="UniProtKB">
        <authorList>
            <consortium name="RefSeq"/>
        </authorList>
    </citation>
    <scope>IDENTIFICATION</scope>
    <source>
        <tissue evidence="3">Leaf</tissue>
    </source>
</reference>
<dbReference type="PROSITE" id="PS50994">
    <property type="entry name" value="INTEGRASE"/>
    <property type="match status" value="1"/>
</dbReference>
<dbReference type="GeneID" id="107795185"/>
<dbReference type="InterPro" id="IPR012337">
    <property type="entry name" value="RNaseH-like_sf"/>
</dbReference>
<dbReference type="KEGG" id="nta:107795185"/>
<accession>A0A1S4A9D7</accession>